<reference evidence="7" key="1">
    <citation type="submission" date="2012-02" db="EMBL/GenBank/DDBJ databases">
        <title>The complete genome of Halobacteroides halobius DSM 5150.</title>
        <authorList>
            <person name="Lucas S."/>
            <person name="Copeland A."/>
            <person name="Lapidus A."/>
            <person name="Glavina del Rio T."/>
            <person name="Dalin E."/>
            <person name="Tice H."/>
            <person name="Bruce D."/>
            <person name="Goodwin L."/>
            <person name="Pitluck S."/>
            <person name="Peters L."/>
            <person name="Mikhailova N."/>
            <person name="Gu W."/>
            <person name="Kyrpides N."/>
            <person name="Mavromatis K."/>
            <person name="Ivanova N."/>
            <person name="Brettin T."/>
            <person name="Detter J.C."/>
            <person name="Han C."/>
            <person name="Larimer F."/>
            <person name="Land M."/>
            <person name="Hauser L."/>
            <person name="Markowitz V."/>
            <person name="Cheng J.-F."/>
            <person name="Hugenholtz P."/>
            <person name="Woyke T."/>
            <person name="Wu D."/>
            <person name="Tindall B."/>
            <person name="Pomrenke H."/>
            <person name="Brambilla E."/>
            <person name="Klenk H.-P."/>
            <person name="Eisen J.A."/>
        </authorList>
    </citation>
    <scope>NUCLEOTIDE SEQUENCE [LARGE SCALE GENOMIC DNA]</scope>
    <source>
        <strain evidence="7">ATCC 35273 / DSM 5150 / MD-1</strain>
    </source>
</reference>
<dbReference type="GO" id="GO:0030170">
    <property type="term" value="F:pyridoxal phosphate binding"/>
    <property type="evidence" value="ECO:0007669"/>
    <property type="project" value="InterPro"/>
</dbReference>
<feature type="binding site" evidence="5">
    <location>
        <begin position="223"/>
        <end position="226"/>
    </location>
    <ligand>
        <name>pyridoxal 5'-phosphate</name>
        <dbReference type="ChEBI" id="CHEBI:597326"/>
    </ligand>
</feature>
<comment type="catalytic activity">
    <reaction evidence="5">
        <text>N(2)-acetyl-L-ornithine + 2-oxoglutarate = N-acetyl-L-glutamate 5-semialdehyde + L-glutamate</text>
        <dbReference type="Rhea" id="RHEA:18049"/>
        <dbReference type="ChEBI" id="CHEBI:16810"/>
        <dbReference type="ChEBI" id="CHEBI:29123"/>
        <dbReference type="ChEBI" id="CHEBI:29985"/>
        <dbReference type="ChEBI" id="CHEBI:57805"/>
        <dbReference type="EC" id="2.6.1.11"/>
    </reaction>
</comment>
<dbReference type="CDD" id="cd00610">
    <property type="entry name" value="OAT_like"/>
    <property type="match status" value="1"/>
</dbReference>
<keyword evidence="7" id="KW-1185">Reference proteome</keyword>
<gene>
    <name evidence="5" type="primary">argD</name>
    <name evidence="6" type="ordered locus">Halha_0757</name>
</gene>
<dbReference type="AlphaFoldDB" id="L0K8P2"/>
<dbReference type="SUPFAM" id="SSF53383">
    <property type="entry name" value="PLP-dependent transferases"/>
    <property type="match status" value="1"/>
</dbReference>
<proteinExistence type="inferred from homology"/>
<dbReference type="Gene3D" id="3.90.1150.10">
    <property type="entry name" value="Aspartate Aminotransferase, domain 1"/>
    <property type="match status" value="1"/>
</dbReference>
<name>L0K8P2_HALHC</name>
<comment type="subunit">
    <text evidence="5">Homodimer.</text>
</comment>
<dbReference type="InterPro" id="IPR015422">
    <property type="entry name" value="PyrdxlP-dep_Trfase_small"/>
</dbReference>
<feature type="binding site" evidence="5">
    <location>
        <position position="138"/>
    </location>
    <ligand>
        <name>pyridoxal 5'-phosphate</name>
        <dbReference type="ChEBI" id="CHEBI:597326"/>
    </ligand>
</feature>
<dbReference type="InterPro" id="IPR015424">
    <property type="entry name" value="PyrdxlP-dep_Trfase"/>
</dbReference>
<feature type="binding site" evidence="5">
    <location>
        <begin position="106"/>
        <end position="107"/>
    </location>
    <ligand>
        <name>pyridoxal 5'-phosphate</name>
        <dbReference type="ChEBI" id="CHEBI:597326"/>
    </ligand>
</feature>
<dbReference type="PIRSF" id="PIRSF000521">
    <property type="entry name" value="Transaminase_4ab_Lys_Orn"/>
    <property type="match status" value="1"/>
</dbReference>
<comment type="miscellaneous">
    <text evidence="5">May also have succinyldiaminopimelate aminotransferase activity, thus carrying out the corresponding step in lysine biosynthesis.</text>
</comment>
<dbReference type="InterPro" id="IPR050103">
    <property type="entry name" value="Class-III_PLP-dep_AT"/>
</dbReference>
<keyword evidence="5" id="KW-0963">Cytoplasm</keyword>
<dbReference type="HOGENOM" id="CLU_016922_10_1_9"/>
<dbReference type="Pfam" id="PF00202">
    <property type="entry name" value="Aminotran_3"/>
    <property type="match status" value="1"/>
</dbReference>
<protein>
    <recommendedName>
        <fullName evidence="5">Acetylornithine aminotransferase</fullName>
        <shortName evidence="5">ACOAT</shortName>
        <ecNumber evidence="5">2.6.1.11</ecNumber>
    </recommendedName>
</protein>
<dbReference type="STRING" id="748449.Halha_0757"/>
<dbReference type="PANTHER" id="PTHR11986">
    <property type="entry name" value="AMINOTRANSFERASE CLASS III"/>
    <property type="match status" value="1"/>
</dbReference>
<evidence type="ECO:0000313" key="7">
    <source>
        <dbReference type="Proteomes" id="UP000010880"/>
    </source>
</evidence>
<keyword evidence="1 5" id="KW-0032">Aminotransferase</keyword>
<keyword evidence="2 5" id="KW-0028">Amino-acid biosynthesis</keyword>
<comment type="pathway">
    <text evidence="5">Amino-acid biosynthesis; L-arginine biosynthesis; N(2)-acetyl-L-ornithine from L-glutamate: step 4/4.</text>
</comment>
<dbReference type="RefSeq" id="WP_015326454.1">
    <property type="nucleotide sequence ID" value="NC_019978.1"/>
</dbReference>
<dbReference type="GO" id="GO:0006526">
    <property type="term" value="P:L-arginine biosynthetic process"/>
    <property type="evidence" value="ECO:0007669"/>
    <property type="project" value="UniProtKB-UniRule"/>
</dbReference>
<evidence type="ECO:0000313" key="6">
    <source>
        <dbReference type="EMBL" id="AGB40729.1"/>
    </source>
</evidence>
<dbReference type="OrthoDB" id="9807885at2"/>
<evidence type="ECO:0000256" key="4">
    <source>
        <dbReference type="ARBA" id="ARBA00022898"/>
    </source>
</evidence>
<evidence type="ECO:0000256" key="2">
    <source>
        <dbReference type="ARBA" id="ARBA00022605"/>
    </source>
</evidence>
<keyword evidence="4 5" id="KW-0663">Pyridoxal phosphate</keyword>
<keyword evidence="5" id="KW-0055">Arginine biosynthesis</keyword>
<dbReference type="EC" id="2.6.1.11" evidence="5"/>
<accession>L0K8P2</accession>
<evidence type="ECO:0000256" key="1">
    <source>
        <dbReference type="ARBA" id="ARBA00022576"/>
    </source>
</evidence>
<dbReference type="NCBIfam" id="TIGR00707">
    <property type="entry name" value="argD"/>
    <property type="match status" value="1"/>
</dbReference>
<dbReference type="GO" id="GO:0005737">
    <property type="term" value="C:cytoplasm"/>
    <property type="evidence" value="ECO:0007669"/>
    <property type="project" value="UniProtKB-SubCell"/>
</dbReference>
<dbReference type="UniPathway" id="UPA00068">
    <property type="reaction ID" value="UER00109"/>
</dbReference>
<comment type="subcellular location">
    <subcellularLocation>
        <location evidence="5">Cytoplasm</location>
    </subcellularLocation>
</comment>
<feature type="binding site" evidence="5">
    <location>
        <position position="281"/>
    </location>
    <ligand>
        <name>pyridoxal 5'-phosphate</name>
        <dbReference type="ChEBI" id="CHEBI:597326"/>
    </ligand>
</feature>
<dbReference type="InterPro" id="IPR005814">
    <property type="entry name" value="Aminotrans_3"/>
</dbReference>
<dbReference type="InterPro" id="IPR015421">
    <property type="entry name" value="PyrdxlP-dep_Trfase_major"/>
</dbReference>
<dbReference type="GO" id="GO:0042802">
    <property type="term" value="F:identical protein binding"/>
    <property type="evidence" value="ECO:0007669"/>
    <property type="project" value="TreeGrafter"/>
</dbReference>
<feature type="binding site" evidence="5">
    <location>
        <position position="141"/>
    </location>
    <ligand>
        <name>N(2)-acetyl-L-ornithine</name>
        <dbReference type="ChEBI" id="CHEBI:57805"/>
    </ligand>
</feature>
<dbReference type="FunFam" id="3.40.640.10:FF:000004">
    <property type="entry name" value="Acetylornithine aminotransferase"/>
    <property type="match status" value="1"/>
</dbReference>
<dbReference type="GO" id="GO:0003992">
    <property type="term" value="F:N2-acetyl-L-ornithine:2-oxoglutarate 5-aminotransferase activity"/>
    <property type="evidence" value="ECO:0007669"/>
    <property type="project" value="UniProtKB-UniRule"/>
</dbReference>
<feature type="binding site" evidence="5">
    <location>
        <position position="280"/>
    </location>
    <ligand>
        <name>N(2)-acetyl-L-ornithine</name>
        <dbReference type="ChEBI" id="CHEBI:57805"/>
    </ligand>
</feature>
<feature type="modified residue" description="N6-(pyridoxal phosphate)lysine" evidence="5">
    <location>
        <position position="252"/>
    </location>
</feature>
<dbReference type="Proteomes" id="UP000010880">
    <property type="component" value="Chromosome"/>
</dbReference>
<dbReference type="eggNOG" id="COG4992">
    <property type="taxonomic scope" value="Bacteria"/>
</dbReference>
<comment type="cofactor">
    <cofactor evidence="5">
        <name>pyridoxal 5'-phosphate</name>
        <dbReference type="ChEBI" id="CHEBI:597326"/>
    </cofactor>
    <text evidence="5">Binds 1 pyridoxal phosphate per subunit.</text>
</comment>
<dbReference type="NCBIfam" id="NF002325">
    <property type="entry name" value="PRK01278.1"/>
    <property type="match status" value="1"/>
</dbReference>
<dbReference type="Gene3D" id="3.40.640.10">
    <property type="entry name" value="Type I PLP-dependent aspartate aminotransferase-like (Major domain)"/>
    <property type="match status" value="1"/>
</dbReference>
<dbReference type="HAMAP" id="MF_01107">
    <property type="entry name" value="ArgD_aminotrans_3"/>
    <property type="match status" value="1"/>
</dbReference>
<dbReference type="PANTHER" id="PTHR11986:SF79">
    <property type="entry name" value="ACETYLORNITHINE AMINOTRANSFERASE, MITOCHONDRIAL"/>
    <property type="match status" value="1"/>
</dbReference>
<keyword evidence="3 5" id="KW-0808">Transferase</keyword>
<organism evidence="6 7">
    <name type="scientific">Halobacteroides halobius (strain ATCC 35273 / DSM 5150 / MD-1)</name>
    <dbReference type="NCBI Taxonomy" id="748449"/>
    <lineage>
        <taxon>Bacteria</taxon>
        <taxon>Bacillati</taxon>
        <taxon>Bacillota</taxon>
        <taxon>Clostridia</taxon>
        <taxon>Halanaerobiales</taxon>
        <taxon>Halobacteroidaceae</taxon>
        <taxon>Halobacteroides</taxon>
    </lineage>
</organism>
<dbReference type="PROSITE" id="PS00600">
    <property type="entry name" value="AA_TRANSFER_CLASS_3"/>
    <property type="match status" value="1"/>
</dbReference>
<evidence type="ECO:0000256" key="5">
    <source>
        <dbReference type="HAMAP-Rule" id="MF_01107"/>
    </source>
</evidence>
<dbReference type="InterPro" id="IPR049704">
    <property type="entry name" value="Aminotrans_3_PPA_site"/>
</dbReference>
<dbReference type="InterPro" id="IPR004636">
    <property type="entry name" value="AcOrn/SuccOrn_fam"/>
</dbReference>
<evidence type="ECO:0000256" key="3">
    <source>
        <dbReference type="ARBA" id="ARBA00022679"/>
    </source>
</evidence>
<comment type="similarity">
    <text evidence="5">Belongs to the class-III pyridoxal-phosphate-dependent aminotransferase family. ArgD subfamily.</text>
</comment>
<sequence>MKKKEVMQADKKYHMNVYGDRIPVVAKKGQGVYLYDKDGTEYLDFTAGIAVNALGYNHPQVTKAIQKQAENILHASNLYYFEIQSKLSKLLVENSCANKVFFANSGAEANEGAIKLARKYFTKQSKDKYKIIATKDSFHGRTLATLAATGQEKYQKPFTPLPQGFDFAPYNDLEAVKDLIDEKTAAIIVEPIQGEGGVNPATKEYLQGLRELCDQKEILLIFDEVQTGVGRTGSLFAYQEYGVKPDIFTLAKALGNGMPISSILACGDVAEAFEPGDHASTFGGNPLACRAAYATLKIILEENIIDQVKEVANYFQTELAKLEDKYAIIKDVRGKGLMIGVELRVSVKQIIKQVREENILILNAGENVLRFLPPLIINKDHVTKLIETLDQILSELD</sequence>
<dbReference type="PATRIC" id="fig|748449.3.peg.714"/>
<dbReference type="EMBL" id="CP003359">
    <property type="protein sequence ID" value="AGB40729.1"/>
    <property type="molecule type" value="Genomic_DNA"/>
</dbReference>
<dbReference type="KEGG" id="hhl:Halha_0757"/>